<keyword evidence="8" id="KW-1185">Reference proteome</keyword>
<accession>A0A516SH44</accession>
<dbReference type="OrthoDB" id="9807214at2"/>
<dbReference type="PANTHER" id="PTHR23427:SF2">
    <property type="entry name" value="SURFEIT LOCUS PROTEIN 1"/>
    <property type="match status" value="1"/>
</dbReference>
<evidence type="ECO:0000256" key="1">
    <source>
        <dbReference type="ARBA" id="ARBA00004370"/>
    </source>
</evidence>
<evidence type="ECO:0000256" key="6">
    <source>
        <dbReference type="RuleBase" id="RU363076"/>
    </source>
</evidence>
<comment type="caution">
    <text evidence="6">Lacks conserved residue(s) required for the propagation of feature annotation.</text>
</comment>
<comment type="similarity">
    <text evidence="2 6">Belongs to the SURF1 family.</text>
</comment>
<comment type="subcellular location">
    <subcellularLocation>
        <location evidence="6">Cell membrane</location>
        <topology evidence="6">Multi-pass membrane protein</topology>
    </subcellularLocation>
    <subcellularLocation>
        <location evidence="1">Membrane</location>
    </subcellularLocation>
</comment>
<dbReference type="Pfam" id="PF02104">
    <property type="entry name" value="SURF1"/>
    <property type="match status" value="1"/>
</dbReference>
<dbReference type="KEGG" id="cari:FNU76_14600"/>
<dbReference type="GO" id="GO:0005886">
    <property type="term" value="C:plasma membrane"/>
    <property type="evidence" value="ECO:0007669"/>
    <property type="project" value="UniProtKB-SubCell"/>
</dbReference>
<evidence type="ECO:0000256" key="5">
    <source>
        <dbReference type="ARBA" id="ARBA00023136"/>
    </source>
</evidence>
<keyword evidence="5 6" id="KW-0472">Membrane</keyword>
<dbReference type="InterPro" id="IPR045214">
    <property type="entry name" value="Surf1/Surf4"/>
</dbReference>
<keyword evidence="6" id="KW-1003">Cell membrane</keyword>
<sequence length="227" mass="25866">MPLRRPRLLILLVTVLFVALTLRLGLWQLGKAQHKRAQAERMASLDKQAPLPWQGELGPTVWLQSFKVSGQWRPQGQIYLDNRIEQGRAGFHVLAPLELADGRWLLVNRGWLPKTVGQQPEVPLPLGRVELTVRMNNPTQRYLELAKTTDAGPVWQNLDWPRYRKLAGAPVVDVLAFQLDGSDKLSRNWPVPDLGADKNFGYAGQWFLFAALAVVLFVILHWKRRDT</sequence>
<dbReference type="EMBL" id="CP041730">
    <property type="protein sequence ID" value="QDQ27486.1"/>
    <property type="molecule type" value="Genomic_DNA"/>
</dbReference>
<reference evidence="8" key="1">
    <citation type="submission" date="2019-07" db="EMBL/GenBank/DDBJ databases">
        <title>Chitinimonas sp. nov., isolated from Ny-Alesund, arctica soil.</title>
        <authorList>
            <person name="Xu Q."/>
            <person name="Peng F."/>
        </authorList>
    </citation>
    <scope>NUCLEOTIDE SEQUENCE [LARGE SCALE GENOMIC DNA]</scope>
    <source>
        <strain evidence="8">R3-44</strain>
    </source>
</reference>
<evidence type="ECO:0000256" key="3">
    <source>
        <dbReference type="ARBA" id="ARBA00022692"/>
    </source>
</evidence>
<feature type="transmembrane region" description="Helical" evidence="6">
    <location>
        <begin position="200"/>
        <end position="222"/>
    </location>
</feature>
<evidence type="ECO:0000313" key="7">
    <source>
        <dbReference type="EMBL" id="QDQ27486.1"/>
    </source>
</evidence>
<gene>
    <name evidence="7" type="ORF">FNU76_14600</name>
</gene>
<dbReference type="AlphaFoldDB" id="A0A516SH44"/>
<organism evidence="7 8">
    <name type="scientific">Chitinimonas arctica</name>
    <dbReference type="NCBI Taxonomy" id="2594795"/>
    <lineage>
        <taxon>Bacteria</taxon>
        <taxon>Pseudomonadati</taxon>
        <taxon>Pseudomonadota</taxon>
        <taxon>Betaproteobacteria</taxon>
        <taxon>Neisseriales</taxon>
        <taxon>Chitinibacteraceae</taxon>
        <taxon>Chitinimonas</taxon>
    </lineage>
</organism>
<dbReference type="RefSeq" id="WP_144278879.1">
    <property type="nucleotide sequence ID" value="NZ_CP041730.1"/>
</dbReference>
<dbReference type="PANTHER" id="PTHR23427">
    <property type="entry name" value="SURFEIT LOCUS PROTEIN"/>
    <property type="match status" value="1"/>
</dbReference>
<keyword evidence="3 6" id="KW-0812">Transmembrane</keyword>
<dbReference type="PROSITE" id="PS50895">
    <property type="entry name" value="SURF1"/>
    <property type="match status" value="1"/>
</dbReference>
<evidence type="ECO:0000256" key="2">
    <source>
        <dbReference type="ARBA" id="ARBA00007165"/>
    </source>
</evidence>
<name>A0A516SH44_9NEIS</name>
<dbReference type="InterPro" id="IPR002994">
    <property type="entry name" value="Surf1/Shy1"/>
</dbReference>
<evidence type="ECO:0000256" key="4">
    <source>
        <dbReference type="ARBA" id="ARBA00022989"/>
    </source>
</evidence>
<dbReference type="Proteomes" id="UP000317550">
    <property type="component" value="Chromosome"/>
</dbReference>
<proteinExistence type="inferred from homology"/>
<protein>
    <recommendedName>
        <fullName evidence="6">SURF1-like protein</fullName>
    </recommendedName>
</protein>
<dbReference type="CDD" id="cd06662">
    <property type="entry name" value="SURF1"/>
    <property type="match status" value="1"/>
</dbReference>
<evidence type="ECO:0000313" key="8">
    <source>
        <dbReference type="Proteomes" id="UP000317550"/>
    </source>
</evidence>
<keyword evidence="4 6" id="KW-1133">Transmembrane helix</keyword>